<organism evidence="1 2">
    <name type="scientific">Portunus trituberculatus</name>
    <name type="common">Swimming crab</name>
    <name type="synonym">Neptunus trituberculatus</name>
    <dbReference type="NCBI Taxonomy" id="210409"/>
    <lineage>
        <taxon>Eukaryota</taxon>
        <taxon>Metazoa</taxon>
        <taxon>Ecdysozoa</taxon>
        <taxon>Arthropoda</taxon>
        <taxon>Crustacea</taxon>
        <taxon>Multicrustacea</taxon>
        <taxon>Malacostraca</taxon>
        <taxon>Eumalacostraca</taxon>
        <taxon>Eucarida</taxon>
        <taxon>Decapoda</taxon>
        <taxon>Pleocyemata</taxon>
        <taxon>Brachyura</taxon>
        <taxon>Eubrachyura</taxon>
        <taxon>Portunoidea</taxon>
        <taxon>Portunidae</taxon>
        <taxon>Portuninae</taxon>
        <taxon>Portunus</taxon>
    </lineage>
</organism>
<name>A0A5B7CLJ0_PORTR</name>
<dbReference type="AlphaFoldDB" id="A0A5B7CLJ0"/>
<proteinExistence type="predicted"/>
<keyword evidence="2" id="KW-1185">Reference proteome</keyword>
<evidence type="ECO:0000313" key="2">
    <source>
        <dbReference type="Proteomes" id="UP000324222"/>
    </source>
</evidence>
<reference evidence="1 2" key="1">
    <citation type="submission" date="2019-05" db="EMBL/GenBank/DDBJ databases">
        <title>Another draft genome of Portunus trituberculatus and its Hox gene families provides insights of decapod evolution.</title>
        <authorList>
            <person name="Jeong J.-H."/>
            <person name="Song I."/>
            <person name="Kim S."/>
            <person name="Choi T."/>
            <person name="Kim D."/>
            <person name="Ryu S."/>
            <person name="Kim W."/>
        </authorList>
    </citation>
    <scope>NUCLEOTIDE SEQUENCE [LARGE SCALE GENOMIC DNA]</scope>
    <source>
        <tissue evidence="1">Muscle</tissue>
    </source>
</reference>
<comment type="caution">
    <text evidence="1">The sequence shown here is derived from an EMBL/GenBank/DDBJ whole genome shotgun (WGS) entry which is preliminary data.</text>
</comment>
<dbReference type="EMBL" id="VSRR010000078">
    <property type="protein sequence ID" value="MPC09661.1"/>
    <property type="molecule type" value="Genomic_DNA"/>
</dbReference>
<accession>A0A5B7CLJ0</accession>
<protein>
    <submittedName>
        <fullName evidence="1">Uncharacterized protein</fullName>
    </submittedName>
</protein>
<evidence type="ECO:0000313" key="1">
    <source>
        <dbReference type="EMBL" id="MPC09661.1"/>
    </source>
</evidence>
<sequence>MCPAPRGRQAQGPRRSILNAVREKWRCTLWTRARRNRGLECEASEEANPCGSVIRCGLRGGVWLTGGRPARVTRVET</sequence>
<gene>
    <name evidence="1" type="ORF">E2C01_002277</name>
</gene>
<dbReference type="Proteomes" id="UP000324222">
    <property type="component" value="Unassembled WGS sequence"/>
</dbReference>